<dbReference type="Proteomes" id="UP000184693">
    <property type="component" value="Unassembled WGS sequence"/>
</dbReference>
<dbReference type="EMBL" id="FSRM01000002">
    <property type="protein sequence ID" value="SIO51182.1"/>
    <property type="molecule type" value="Genomic_DNA"/>
</dbReference>
<accession>A0A1N6K3K4</accession>
<gene>
    <name evidence="1" type="ORF">SAMN05444168_5941</name>
</gene>
<protein>
    <submittedName>
        <fullName evidence="1">Uncharacterized protein</fullName>
    </submittedName>
</protein>
<dbReference type="AlphaFoldDB" id="A0A1N6K3K4"/>
<organism evidence="1 2">
    <name type="scientific">Paraburkholderia phenazinium</name>
    <dbReference type="NCBI Taxonomy" id="60549"/>
    <lineage>
        <taxon>Bacteria</taxon>
        <taxon>Pseudomonadati</taxon>
        <taxon>Pseudomonadota</taxon>
        <taxon>Betaproteobacteria</taxon>
        <taxon>Burkholderiales</taxon>
        <taxon>Burkholderiaceae</taxon>
        <taxon>Paraburkholderia</taxon>
    </lineage>
</organism>
<reference evidence="1 2" key="1">
    <citation type="submission" date="2016-11" db="EMBL/GenBank/DDBJ databases">
        <authorList>
            <person name="Jaros S."/>
            <person name="Januszkiewicz K."/>
            <person name="Wedrychowicz H."/>
        </authorList>
    </citation>
    <scope>NUCLEOTIDE SEQUENCE [LARGE SCALE GENOMIC DNA]</scope>
    <source>
        <strain evidence="1 2">GAS86</strain>
    </source>
</reference>
<sequence>MSYQPAFHAYGNVLPLSVHPQWLLHPQSGLPDALAAAAPDALHAVGTHFGYPTTGLVAGHALAGAVRHIPFPQPPAHPGPIGAVVHTVAPPVFSTIGAAVGYPNAGQHLGNIVSEAARYSPFSAQPQIVLAPQGILGSLIGTLAPTVGHLVGGLVGHPNAGQQIGSVAGNVASLLPFSAQPQVTLAPQGILGSLIGTLAPTVGQVVGGLVGHPNAGQQIGTVAGHVASLLPFSAQPQVTLAPQGVFGDLIGALAPTVGNVVGGLVGHPNAGQQIGTVAGHIGSLLPFSAQPMVIYH</sequence>
<evidence type="ECO:0000313" key="2">
    <source>
        <dbReference type="Proteomes" id="UP000184693"/>
    </source>
</evidence>
<dbReference type="RefSeq" id="WP_074267850.1">
    <property type="nucleotide sequence ID" value="NZ_FSRM01000002.1"/>
</dbReference>
<dbReference type="OrthoDB" id="8757201at2"/>
<name>A0A1N6K3K4_9BURK</name>
<evidence type="ECO:0000313" key="1">
    <source>
        <dbReference type="EMBL" id="SIO51182.1"/>
    </source>
</evidence>
<proteinExistence type="predicted"/>